<protein>
    <submittedName>
        <fullName evidence="1">Uncharacterized protein</fullName>
    </submittedName>
</protein>
<organism evidence="1 2">
    <name type="scientific">Cirrhinus mrigala</name>
    <name type="common">Mrigala</name>
    <dbReference type="NCBI Taxonomy" id="683832"/>
    <lineage>
        <taxon>Eukaryota</taxon>
        <taxon>Metazoa</taxon>
        <taxon>Chordata</taxon>
        <taxon>Craniata</taxon>
        <taxon>Vertebrata</taxon>
        <taxon>Euteleostomi</taxon>
        <taxon>Actinopterygii</taxon>
        <taxon>Neopterygii</taxon>
        <taxon>Teleostei</taxon>
        <taxon>Ostariophysi</taxon>
        <taxon>Cypriniformes</taxon>
        <taxon>Cyprinidae</taxon>
        <taxon>Labeoninae</taxon>
        <taxon>Labeonini</taxon>
        <taxon>Cirrhinus</taxon>
    </lineage>
</organism>
<dbReference type="EMBL" id="JAMKFB020000312">
    <property type="protein sequence ID" value="KAL0149942.1"/>
    <property type="molecule type" value="Genomic_DNA"/>
</dbReference>
<dbReference type="Proteomes" id="UP001529510">
    <property type="component" value="Unassembled WGS sequence"/>
</dbReference>
<keyword evidence="2" id="KW-1185">Reference proteome</keyword>
<name>A0ABD0MIQ1_CIRMR</name>
<evidence type="ECO:0000313" key="1">
    <source>
        <dbReference type="EMBL" id="KAL0149942.1"/>
    </source>
</evidence>
<dbReference type="AlphaFoldDB" id="A0ABD0MIQ1"/>
<comment type="caution">
    <text evidence="1">The sequence shown here is derived from an EMBL/GenBank/DDBJ whole genome shotgun (WGS) entry which is preliminary data.</text>
</comment>
<feature type="non-terminal residue" evidence="1">
    <location>
        <position position="1"/>
    </location>
</feature>
<reference evidence="1 2" key="1">
    <citation type="submission" date="2024-05" db="EMBL/GenBank/DDBJ databases">
        <title>Genome sequencing and assembly of Indian major carp, Cirrhinus mrigala (Hamilton, 1822).</title>
        <authorList>
            <person name="Mohindra V."/>
            <person name="Chowdhury L.M."/>
            <person name="Lal K."/>
            <person name="Jena J.K."/>
        </authorList>
    </citation>
    <scope>NUCLEOTIDE SEQUENCE [LARGE SCALE GENOMIC DNA]</scope>
    <source>
        <strain evidence="1">CM1030</strain>
        <tissue evidence="1">Blood</tissue>
    </source>
</reference>
<proteinExistence type="predicted"/>
<accession>A0ABD0MIQ1</accession>
<evidence type="ECO:0000313" key="2">
    <source>
        <dbReference type="Proteomes" id="UP001529510"/>
    </source>
</evidence>
<feature type="non-terminal residue" evidence="1">
    <location>
        <position position="72"/>
    </location>
</feature>
<sequence>HNHLHCFERVQLQVVITTPDSQLLKCASICKLITILDEADNRGFICKLDRGVCRSAAIGVEEEEQWGENTPL</sequence>
<gene>
    <name evidence="1" type="ORF">M9458_054774</name>
</gene>